<dbReference type="Pfam" id="PF13567">
    <property type="entry name" value="DUF4131"/>
    <property type="match status" value="1"/>
</dbReference>
<keyword evidence="4 6" id="KW-1133">Transmembrane helix</keyword>
<feature type="domain" description="DUF4131" evidence="9">
    <location>
        <begin position="35"/>
        <end position="209"/>
    </location>
</feature>
<comment type="caution">
    <text evidence="10">The sequence shown here is derived from an EMBL/GenBank/DDBJ whole genome shotgun (WGS) entry which is preliminary data.</text>
</comment>
<evidence type="ECO:0000259" key="7">
    <source>
        <dbReference type="Pfam" id="PF00753"/>
    </source>
</evidence>
<dbReference type="InterPro" id="IPR004477">
    <property type="entry name" value="ComEC_N"/>
</dbReference>
<feature type="domain" description="ComEC/Rec2-related protein" evidence="8">
    <location>
        <begin position="253"/>
        <end position="502"/>
    </location>
</feature>
<feature type="transmembrane region" description="Helical" evidence="6">
    <location>
        <begin position="518"/>
        <end position="536"/>
    </location>
</feature>
<feature type="transmembrane region" description="Helical" evidence="6">
    <location>
        <begin position="488"/>
        <end position="511"/>
    </location>
</feature>
<dbReference type="GO" id="GO:0030420">
    <property type="term" value="P:establishment of competence for transformation"/>
    <property type="evidence" value="ECO:0007669"/>
    <property type="project" value="InterPro"/>
</dbReference>
<dbReference type="Gene3D" id="3.60.15.10">
    <property type="entry name" value="Ribonuclease Z/Hydroxyacylglutathione hydrolase-like"/>
    <property type="match status" value="1"/>
</dbReference>
<evidence type="ECO:0000256" key="3">
    <source>
        <dbReference type="ARBA" id="ARBA00022692"/>
    </source>
</evidence>
<dbReference type="InterPro" id="IPR001279">
    <property type="entry name" value="Metallo-B-lactamas"/>
</dbReference>
<dbReference type="Pfam" id="PF03772">
    <property type="entry name" value="Competence"/>
    <property type="match status" value="1"/>
</dbReference>
<dbReference type="PANTHER" id="PTHR30619:SF7">
    <property type="entry name" value="BETA-LACTAMASE DOMAIN PROTEIN"/>
    <property type="match status" value="1"/>
</dbReference>
<protein>
    <submittedName>
        <fullName evidence="10">DNA internalization-related competence protein ComEC/Rec2</fullName>
    </submittedName>
</protein>
<evidence type="ECO:0000313" key="11">
    <source>
        <dbReference type="Proteomes" id="UP000526307"/>
    </source>
</evidence>
<evidence type="ECO:0000313" key="10">
    <source>
        <dbReference type="EMBL" id="NWO24054.1"/>
    </source>
</evidence>
<dbReference type="RefSeq" id="WP_178978833.1">
    <property type="nucleotide sequence ID" value="NZ_JABXYR010000002.1"/>
</dbReference>
<feature type="transmembrane region" description="Helical" evidence="6">
    <location>
        <begin position="346"/>
        <end position="364"/>
    </location>
</feature>
<feature type="domain" description="Metallo-beta-lactamase" evidence="7">
    <location>
        <begin position="558"/>
        <end position="745"/>
    </location>
</feature>
<feature type="transmembrane region" description="Helical" evidence="6">
    <location>
        <begin position="459"/>
        <end position="482"/>
    </location>
</feature>
<feature type="transmembrane region" description="Helical" evidence="6">
    <location>
        <begin position="30"/>
        <end position="47"/>
    </location>
</feature>
<dbReference type="SUPFAM" id="SSF56281">
    <property type="entry name" value="Metallo-hydrolase/oxidoreductase"/>
    <property type="match status" value="1"/>
</dbReference>
<organism evidence="10 11">
    <name type="scientific">Mogibacterium timidum</name>
    <dbReference type="NCBI Taxonomy" id="35519"/>
    <lineage>
        <taxon>Bacteria</taxon>
        <taxon>Bacillati</taxon>
        <taxon>Bacillota</taxon>
        <taxon>Clostridia</taxon>
        <taxon>Peptostreptococcales</taxon>
        <taxon>Anaerovoracaceae</taxon>
        <taxon>Mogibacterium</taxon>
    </lineage>
</organism>
<dbReference type="InterPro" id="IPR036866">
    <property type="entry name" value="RibonucZ/Hydroxyglut_hydro"/>
</dbReference>
<dbReference type="Proteomes" id="UP000526307">
    <property type="component" value="Unassembled WGS sequence"/>
</dbReference>
<keyword evidence="11" id="KW-1185">Reference proteome</keyword>
<dbReference type="AlphaFoldDB" id="A0A7Y8VSZ9"/>
<dbReference type="InterPro" id="IPR025405">
    <property type="entry name" value="DUF4131"/>
</dbReference>
<dbReference type="NCBIfam" id="TIGR00361">
    <property type="entry name" value="ComEC_Rec2"/>
    <property type="match status" value="1"/>
</dbReference>
<evidence type="ECO:0000256" key="6">
    <source>
        <dbReference type="SAM" id="Phobius"/>
    </source>
</evidence>
<keyword evidence="3 6" id="KW-0812">Transmembrane</keyword>
<name>A0A7Y8VSZ9_9FIRM</name>
<comment type="subcellular location">
    <subcellularLocation>
        <location evidence="1">Cell membrane</location>
        <topology evidence="1">Multi-pass membrane protein</topology>
    </subcellularLocation>
</comment>
<dbReference type="NCBIfam" id="TIGR00360">
    <property type="entry name" value="ComEC_N-term"/>
    <property type="match status" value="1"/>
</dbReference>
<evidence type="ECO:0000256" key="1">
    <source>
        <dbReference type="ARBA" id="ARBA00004651"/>
    </source>
</evidence>
<feature type="transmembrane region" description="Helical" evidence="6">
    <location>
        <begin position="298"/>
        <end position="314"/>
    </location>
</feature>
<dbReference type="EMBL" id="JABXYR010000002">
    <property type="protein sequence ID" value="NWO24054.1"/>
    <property type="molecule type" value="Genomic_DNA"/>
</dbReference>
<dbReference type="PANTHER" id="PTHR30619">
    <property type="entry name" value="DNA INTERNALIZATION/COMPETENCE PROTEIN COMEC/REC2"/>
    <property type="match status" value="1"/>
</dbReference>
<feature type="transmembrane region" description="Helical" evidence="6">
    <location>
        <begin position="370"/>
        <end position="388"/>
    </location>
</feature>
<evidence type="ECO:0000256" key="5">
    <source>
        <dbReference type="ARBA" id="ARBA00023136"/>
    </source>
</evidence>
<evidence type="ECO:0000259" key="9">
    <source>
        <dbReference type="Pfam" id="PF13567"/>
    </source>
</evidence>
<sequence>MFRRKIVAYAVSMALGIISADVLINRRKIIISLVIVAVVMFSLWAVARIRRGLESRGCSSTINREMIICAIVFAMGMLNLSINHVYQKPITSCKLEKHNAIEGQAIRYKEDDKGIIIDVETDTLGRRTVIRCRKWQSSEKAGDRGDSVNRKRGGAIRCTETASRNLYGRKVRVEGQIEIPETARNPGCFDYRRYLQTKRITHMMKASRIKVFQDRDKAIVWKARRRLQVIKESFAREASGGKESVYGFIKGVTYGDTGDIDNDTIKEFRENTTAHVLAVSGLHVGVIYGMLRLMAMGRHGGIVGIVTIIVMLGYGEVTAWNVSTTRAVLLTCTAILAFYLKRPFDLSAALATSFIALLIYNPYLLFGAGFQMSFLAVAGIAFLCDPLGRLIGKSAGFILSIQLVMVPYTVYTFNKINPIGFLVNIPIVGLISLLVPFAIGGLIVFLFTGSAGFIIKSVMYYLIRIVLKLNHLLNMNGCFSYSARSHKVAIVLVAYAVLFFVCSEFGIVMILRRKYRTLAVCMMLITLVSVAVGFAYRNPFLNDEIVFVDVGQGDGIHISTDRYDMLIDGGGDIKKNIGEKVLKEYFLKNGINDLDMSLFTHMHTDHCKGAMELGEVFPVKKYVIPYPYRNEVSGGGVKMIGFRDKIQLSKEVWIEAIWPMDDRTAKSGDDDNELNTVYIVHYDGVKVMITGDLVEQDELDMVKYYNSSDVLKCDILKVAHHGSRYSSTEDFISAVSPKIAVIQVGKHNTYGHPNPGIIRRLRRHGAAVYRNDKQGAIGIDINRDRIRIDRMIEDVI</sequence>
<dbReference type="GO" id="GO:0005886">
    <property type="term" value="C:plasma membrane"/>
    <property type="evidence" value="ECO:0007669"/>
    <property type="project" value="UniProtKB-SubCell"/>
</dbReference>
<dbReference type="CDD" id="cd07731">
    <property type="entry name" value="ComA-like_MBL-fold"/>
    <property type="match status" value="1"/>
</dbReference>
<evidence type="ECO:0000256" key="4">
    <source>
        <dbReference type="ARBA" id="ARBA00022989"/>
    </source>
</evidence>
<feature type="transmembrane region" description="Helical" evidence="6">
    <location>
        <begin position="67"/>
        <end position="86"/>
    </location>
</feature>
<evidence type="ECO:0000256" key="2">
    <source>
        <dbReference type="ARBA" id="ARBA00022475"/>
    </source>
</evidence>
<reference evidence="10 11" key="1">
    <citation type="submission" date="2020-06" db="EMBL/GenBank/DDBJ databases">
        <title>Mogibacterium timidum strain W9173 genomic sequence.</title>
        <authorList>
            <person name="Wade W.G."/>
            <person name="Johnston C.D."/>
            <person name="Chen T."/>
            <person name="Dewhirst F.E."/>
        </authorList>
    </citation>
    <scope>NUCLEOTIDE SEQUENCE [LARGE SCALE GENOMIC DNA]</scope>
    <source>
        <strain evidence="10 11">W9173</strain>
    </source>
</reference>
<dbReference type="Pfam" id="PF00753">
    <property type="entry name" value="Lactamase_B"/>
    <property type="match status" value="1"/>
</dbReference>
<dbReference type="InterPro" id="IPR035681">
    <property type="entry name" value="ComA-like_MBL"/>
</dbReference>
<feature type="transmembrane region" description="Helical" evidence="6">
    <location>
        <begin position="395"/>
        <end position="413"/>
    </location>
</feature>
<proteinExistence type="predicted"/>
<gene>
    <name evidence="10" type="ORF">HW270_08340</name>
</gene>
<dbReference type="InterPro" id="IPR004797">
    <property type="entry name" value="Competence_ComEC/Rec2"/>
</dbReference>
<keyword evidence="2" id="KW-1003">Cell membrane</keyword>
<evidence type="ECO:0000259" key="8">
    <source>
        <dbReference type="Pfam" id="PF03772"/>
    </source>
</evidence>
<accession>A0A7Y8VSZ9</accession>
<feature type="transmembrane region" description="Helical" evidence="6">
    <location>
        <begin position="419"/>
        <end position="447"/>
    </location>
</feature>
<dbReference type="InterPro" id="IPR052159">
    <property type="entry name" value="Competence_DNA_uptake"/>
</dbReference>
<keyword evidence="5 6" id="KW-0472">Membrane</keyword>